<dbReference type="AlphaFoldDB" id="A0A6A6TL95"/>
<reference evidence="2" key="1">
    <citation type="journal article" date="2020" name="Stud. Mycol.">
        <title>101 Dothideomycetes genomes: a test case for predicting lifestyles and emergence of pathogens.</title>
        <authorList>
            <person name="Haridas S."/>
            <person name="Albert R."/>
            <person name="Binder M."/>
            <person name="Bloem J."/>
            <person name="Labutti K."/>
            <person name="Salamov A."/>
            <person name="Andreopoulos B."/>
            <person name="Baker S."/>
            <person name="Barry K."/>
            <person name="Bills G."/>
            <person name="Bluhm B."/>
            <person name="Cannon C."/>
            <person name="Castanera R."/>
            <person name="Culley D."/>
            <person name="Daum C."/>
            <person name="Ezra D."/>
            <person name="Gonzalez J."/>
            <person name="Henrissat B."/>
            <person name="Kuo A."/>
            <person name="Liang C."/>
            <person name="Lipzen A."/>
            <person name="Lutzoni F."/>
            <person name="Magnuson J."/>
            <person name="Mondo S."/>
            <person name="Nolan M."/>
            <person name="Ohm R."/>
            <person name="Pangilinan J."/>
            <person name="Park H.-J."/>
            <person name="Ramirez L."/>
            <person name="Alfaro M."/>
            <person name="Sun H."/>
            <person name="Tritt A."/>
            <person name="Yoshinaga Y."/>
            <person name="Zwiers L.-H."/>
            <person name="Turgeon B."/>
            <person name="Goodwin S."/>
            <person name="Spatafora J."/>
            <person name="Crous P."/>
            <person name="Grigoriev I."/>
        </authorList>
    </citation>
    <scope>NUCLEOTIDE SEQUENCE</scope>
    <source>
        <strain evidence="2">CBS 122681</strain>
    </source>
</reference>
<evidence type="ECO:0000313" key="2">
    <source>
        <dbReference type="EMBL" id="KAF2659733.1"/>
    </source>
</evidence>
<feature type="compositionally biased region" description="Polar residues" evidence="1">
    <location>
        <begin position="1"/>
        <end position="10"/>
    </location>
</feature>
<protein>
    <submittedName>
        <fullName evidence="2">Uncharacterized protein</fullName>
    </submittedName>
</protein>
<dbReference type="Proteomes" id="UP000799324">
    <property type="component" value="Unassembled WGS sequence"/>
</dbReference>
<sequence length="204" mass="23222">MAQRNPNQYKSEVKKPLRALPRKRAGDTFSSGEFHTFPIVQCMKIARQTAKNVLSHARTSLRTQLAGLKDLEDMGCVSGPLYGPIYQDIVGYRKQCDTVIKMAQRHIEVVDKRRGQYESAYRQFVAALDGKWEVEGNKVAEKFKREHAAFTARASGVIGKEVPSWEELERREEEVEMERWKAAAEKCIRDISMMGEDKRKGGAA</sequence>
<feature type="region of interest" description="Disordered" evidence="1">
    <location>
        <begin position="1"/>
        <end position="25"/>
    </location>
</feature>
<accession>A0A6A6TL95</accession>
<evidence type="ECO:0000313" key="3">
    <source>
        <dbReference type="Proteomes" id="UP000799324"/>
    </source>
</evidence>
<gene>
    <name evidence="2" type="ORF">K491DRAFT_712280</name>
</gene>
<organism evidence="2 3">
    <name type="scientific">Lophiostoma macrostomum CBS 122681</name>
    <dbReference type="NCBI Taxonomy" id="1314788"/>
    <lineage>
        <taxon>Eukaryota</taxon>
        <taxon>Fungi</taxon>
        <taxon>Dikarya</taxon>
        <taxon>Ascomycota</taxon>
        <taxon>Pezizomycotina</taxon>
        <taxon>Dothideomycetes</taxon>
        <taxon>Pleosporomycetidae</taxon>
        <taxon>Pleosporales</taxon>
        <taxon>Lophiostomataceae</taxon>
        <taxon>Lophiostoma</taxon>
    </lineage>
</organism>
<keyword evidence="3" id="KW-1185">Reference proteome</keyword>
<name>A0A6A6TL95_9PLEO</name>
<evidence type="ECO:0000256" key="1">
    <source>
        <dbReference type="SAM" id="MobiDB-lite"/>
    </source>
</evidence>
<dbReference type="EMBL" id="MU004304">
    <property type="protein sequence ID" value="KAF2659733.1"/>
    <property type="molecule type" value="Genomic_DNA"/>
</dbReference>
<proteinExistence type="predicted"/>